<dbReference type="InterPro" id="IPR001611">
    <property type="entry name" value="Leu-rich_rpt"/>
</dbReference>
<feature type="compositionally biased region" description="Low complexity" evidence="3">
    <location>
        <begin position="169"/>
        <end position="184"/>
    </location>
</feature>
<keyword evidence="5" id="KW-1185">Reference proteome</keyword>
<dbReference type="Pfam" id="PF13516">
    <property type="entry name" value="LRR_6"/>
    <property type="match status" value="1"/>
</dbReference>
<evidence type="ECO:0000256" key="3">
    <source>
        <dbReference type="SAM" id="MobiDB-lite"/>
    </source>
</evidence>
<feature type="compositionally biased region" description="Polar residues" evidence="3">
    <location>
        <begin position="26"/>
        <end position="36"/>
    </location>
</feature>
<dbReference type="OrthoDB" id="660555at2759"/>
<dbReference type="Gene3D" id="3.80.10.10">
    <property type="entry name" value="Ribonuclease Inhibitor"/>
    <property type="match status" value="4"/>
</dbReference>
<dbReference type="Pfam" id="PF13855">
    <property type="entry name" value="LRR_8"/>
    <property type="match status" value="2"/>
</dbReference>
<feature type="compositionally biased region" description="Low complexity" evidence="3">
    <location>
        <begin position="114"/>
        <end position="132"/>
    </location>
</feature>
<dbReference type="AlphaFoldDB" id="A0A9W7ZTS9"/>
<dbReference type="InterPro" id="IPR025875">
    <property type="entry name" value="Leu-rich_rpt_4"/>
</dbReference>
<feature type="compositionally biased region" description="Polar residues" evidence="3">
    <location>
        <begin position="144"/>
        <end position="168"/>
    </location>
</feature>
<dbReference type="PROSITE" id="PS51450">
    <property type="entry name" value="LRR"/>
    <property type="match status" value="5"/>
</dbReference>
<dbReference type="Pfam" id="PF12799">
    <property type="entry name" value="LRR_4"/>
    <property type="match status" value="1"/>
</dbReference>
<dbReference type="PANTHER" id="PTHR48051">
    <property type="match status" value="1"/>
</dbReference>
<keyword evidence="2" id="KW-0677">Repeat</keyword>
<proteinExistence type="predicted"/>
<dbReference type="InterPro" id="IPR050216">
    <property type="entry name" value="LRR_domain-containing"/>
</dbReference>
<sequence>MQVSARDTLSSASNGSAKASLLRPPSTRTSQQSSLNGPRRLLKPAPLTVPRSPITPKAAHQLRKPSMASSPLTEKKASPPPIVAKPKPISRAPIAHGVTRLAAPTTRISQGTNGSATPAGSTARSAASASRTKTQVGGMAGQRMLTTSTPTRQPLRSTTTTARPTVQASSSTTISSTPRRISSRVNPPVKRSPLLAESSPATNPTRKPIATKPPKQSKASKDTPKQASAALKPWQRPKTERQAMVQQSFDPHKIGANAKRQARESGKLNLANRGMIRIPEDVFTLYERQVQEEDMSFGSQSYDRFWESEPLTRLILSDNNISVIDSRIGMYQTLTCLDIRNNDISELPAEISRLCELQFLSIAGNKLTELPESIFELPIVELQVQRNNISFISSQISNLATTLVNIDLSNNQLTVLPQEIAKLTKLINLNIADNMISSLPEDLDNFSELKDLDLRRNRLTTLFPSKSAHSDEPMVFKHLYRIDATENLIKTLSEDSNVKIHLPRLKELLLGMNRIKEIPKSMLSGMSQLATLDLHENSFEGDFKGLGLLLSLERLDISGNIYRKLPDEIGHLVNLKSINFDSNPLIRKPKTTSAQEIVKQLAEQLDSCNINSFDSYNSASDDSPKYATIFPTKFDLYQLNSGALKLDRYALFNELQNSSIEKISYAAQQLPFKVRILSLQNNAIIISPINLISTFSSTLTVLDLSHNNISTFPFNDQKNIDNPNETTKLVLPNVTSLNLSHNRISTFPDFEIANILPALKELNLSFNAITKLPKNPIRELLGTKNLAELFLTMNHISEIIHITFEGLSVLNLADNDIEVIPFELGLVSSIQAMDITGNRFRVPRRETVQKGTQAIMEWLRGRIPRSEA</sequence>
<dbReference type="SMART" id="SM00369">
    <property type="entry name" value="LRR_TYP"/>
    <property type="match status" value="10"/>
</dbReference>
<dbReference type="SMART" id="SM00364">
    <property type="entry name" value="LRR_BAC"/>
    <property type="match status" value="9"/>
</dbReference>
<dbReference type="InterPro" id="IPR032675">
    <property type="entry name" value="LRR_dom_sf"/>
</dbReference>
<keyword evidence="1" id="KW-0433">Leucine-rich repeat</keyword>
<evidence type="ECO:0000256" key="2">
    <source>
        <dbReference type="ARBA" id="ARBA00022737"/>
    </source>
</evidence>
<feature type="region of interest" description="Disordered" evidence="3">
    <location>
        <begin position="1"/>
        <end position="241"/>
    </location>
</feature>
<dbReference type="InterPro" id="IPR003591">
    <property type="entry name" value="Leu-rich_rpt_typical-subtyp"/>
</dbReference>
<protein>
    <recommendedName>
        <fullName evidence="6">Leucine-rich repeat-containing protein 40</fullName>
    </recommendedName>
</protein>
<gene>
    <name evidence="4" type="ORF">H4219_003902</name>
</gene>
<dbReference type="Proteomes" id="UP001150538">
    <property type="component" value="Unassembled WGS sequence"/>
</dbReference>
<dbReference type="SUPFAM" id="SSF52058">
    <property type="entry name" value="L domain-like"/>
    <property type="match status" value="2"/>
</dbReference>
<comment type="caution">
    <text evidence="4">The sequence shown here is derived from an EMBL/GenBank/DDBJ whole genome shotgun (WGS) entry which is preliminary data.</text>
</comment>
<reference evidence="4" key="1">
    <citation type="submission" date="2022-07" db="EMBL/GenBank/DDBJ databases">
        <title>Phylogenomic reconstructions and comparative analyses of Kickxellomycotina fungi.</title>
        <authorList>
            <person name="Reynolds N.K."/>
            <person name="Stajich J.E."/>
            <person name="Barry K."/>
            <person name="Grigoriev I.V."/>
            <person name="Crous P."/>
            <person name="Smith M.E."/>
        </authorList>
    </citation>
    <scope>NUCLEOTIDE SEQUENCE</scope>
    <source>
        <strain evidence="4">NBRC 100468</strain>
    </source>
</reference>
<accession>A0A9W7ZTS9</accession>
<feature type="compositionally biased region" description="Polar residues" evidence="3">
    <location>
        <begin position="1"/>
        <end position="17"/>
    </location>
</feature>
<evidence type="ECO:0000313" key="5">
    <source>
        <dbReference type="Proteomes" id="UP001150538"/>
    </source>
</evidence>
<dbReference type="PANTHER" id="PTHR48051:SF1">
    <property type="entry name" value="RAS SUPPRESSOR PROTEIN 1"/>
    <property type="match status" value="1"/>
</dbReference>
<dbReference type="EMBL" id="JANBPU010000110">
    <property type="protein sequence ID" value="KAJ1916234.1"/>
    <property type="molecule type" value="Genomic_DNA"/>
</dbReference>
<organism evidence="4 5">
    <name type="scientific">Mycoemilia scoparia</name>
    <dbReference type="NCBI Taxonomy" id="417184"/>
    <lineage>
        <taxon>Eukaryota</taxon>
        <taxon>Fungi</taxon>
        <taxon>Fungi incertae sedis</taxon>
        <taxon>Zoopagomycota</taxon>
        <taxon>Kickxellomycotina</taxon>
        <taxon>Kickxellomycetes</taxon>
        <taxon>Kickxellales</taxon>
        <taxon>Kickxellaceae</taxon>
        <taxon>Mycoemilia</taxon>
    </lineage>
</organism>
<dbReference type="GO" id="GO:0005737">
    <property type="term" value="C:cytoplasm"/>
    <property type="evidence" value="ECO:0007669"/>
    <property type="project" value="TreeGrafter"/>
</dbReference>
<evidence type="ECO:0000313" key="4">
    <source>
        <dbReference type="EMBL" id="KAJ1916234.1"/>
    </source>
</evidence>
<evidence type="ECO:0000256" key="1">
    <source>
        <dbReference type="ARBA" id="ARBA00022614"/>
    </source>
</evidence>
<evidence type="ECO:0008006" key="6">
    <source>
        <dbReference type="Google" id="ProtNLM"/>
    </source>
</evidence>
<name>A0A9W7ZTS9_9FUNG</name>